<evidence type="ECO:0000313" key="4">
    <source>
        <dbReference type="EMBL" id="MCA2018775.1"/>
    </source>
</evidence>
<organism evidence="4 5">
    <name type="scientific">Vibrio tritonius</name>
    <dbReference type="NCBI Taxonomy" id="1435069"/>
    <lineage>
        <taxon>Bacteria</taxon>
        <taxon>Pseudomonadati</taxon>
        <taxon>Pseudomonadota</taxon>
        <taxon>Gammaproteobacteria</taxon>
        <taxon>Vibrionales</taxon>
        <taxon>Vibrionaceae</taxon>
        <taxon>Vibrio</taxon>
    </lineage>
</organism>
<dbReference type="RefSeq" id="WP_225252082.1">
    <property type="nucleotide sequence ID" value="NZ_JAIWIU010000200.1"/>
</dbReference>
<evidence type="ECO:0000313" key="5">
    <source>
        <dbReference type="Proteomes" id="UP001199044"/>
    </source>
</evidence>
<evidence type="ECO:0000256" key="3">
    <source>
        <dbReference type="ARBA" id="ARBA00022729"/>
    </source>
</evidence>
<gene>
    <name evidence="4" type="primary">modA</name>
    <name evidence="4" type="ORF">LDJ79_21855</name>
</gene>
<name>A0ABS7YSW2_9VIBR</name>
<dbReference type="Pfam" id="PF13531">
    <property type="entry name" value="SBP_bac_11"/>
    <property type="match status" value="1"/>
</dbReference>
<keyword evidence="2" id="KW-0479">Metal-binding</keyword>
<evidence type="ECO:0000256" key="1">
    <source>
        <dbReference type="ARBA" id="ARBA00009175"/>
    </source>
</evidence>
<sequence>MNNRPLIIFAAGSLKTAFRELILQFEEQHDVSVRSHFGPAGLLAKKIQQGAYVDLFASANEAHPDSLVEYRTMAPGKVFATNQLCVFTRPELNVNQDNLIARLADPNIVVSTSTPISDPGGDYALQVFEKIEALHPDLGIAIKNKAQHLLGGNIPAFSTTNPAHMPAAAKLIMDRRSDIHVGYASHTQTMNNLSGISIVPLPSAYQITARYKYALNKDISPAAVAFADYLLSSAGQEHLVNNGFGYARTREMALSTQYTQ</sequence>
<proteinExistence type="inferred from homology"/>
<dbReference type="Proteomes" id="UP001199044">
    <property type="component" value="Unassembled WGS sequence"/>
</dbReference>
<dbReference type="Gene3D" id="3.40.190.10">
    <property type="entry name" value="Periplasmic binding protein-like II"/>
    <property type="match status" value="2"/>
</dbReference>
<keyword evidence="5" id="KW-1185">Reference proteome</keyword>
<reference evidence="5" key="1">
    <citation type="submission" date="2023-07" db="EMBL/GenBank/DDBJ databases">
        <title>Molecular identification of indigenous halophilic bacteria isolated from red sea cost, biodegradation of synthetic dyes and assessment of degraded metabolite toxicity.</title>
        <authorList>
            <person name="Chaieb K."/>
            <person name="Altayb H.N."/>
        </authorList>
    </citation>
    <scope>NUCLEOTIDE SEQUENCE [LARGE SCALE GENOMIC DNA]</scope>
    <source>
        <strain evidence="5">K20</strain>
    </source>
</reference>
<dbReference type="PANTHER" id="PTHR30632:SF0">
    <property type="entry name" value="SULFATE-BINDING PROTEIN"/>
    <property type="match status" value="1"/>
</dbReference>
<evidence type="ECO:0000256" key="2">
    <source>
        <dbReference type="ARBA" id="ARBA00022723"/>
    </source>
</evidence>
<dbReference type="EMBL" id="JAIWIU010000200">
    <property type="protein sequence ID" value="MCA2018775.1"/>
    <property type="molecule type" value="Genomic_DNA"/>
</dbReference>
<dbReference type="InterPro" id="IPR050682">
    <property type="entry name" value="ModA/WtpA"/>
</dbReference>
<comment type="similarity">
    <text evidence="1">Belongs to the bacterial solute-binding protein ModA family.</text>
</comment>
<dbReference type="NCBIfam" id="TIGR01256">
    <property type="entry name" value="modA"/>
    <property type="match status" value="1"/>
</dbReference>
<dbReference type="PANTHER" id="PTHR30632">
    <property type="entry name" value="MOLYBDATE-BINDING PERIPLASMIC PROTEIN"/>
    <property type="match status" value="1"/>
</dbReference>
<accession>A0ABS7YSW2</accession>
<comment type="caution">
    <text evidence="4">The sequence shown here is derived from an EMBL/GenBank/DDBJ whole genome shotgun (WGS) entry which is preliminary data.</text>
</comment>
<keyword evidence="3" id="KW-0732">Signal</keyword>
<dbReference type="SUPFAM" id="SSF53850">
    <property type="entry name" value="Periplasmic binding protein-like II"/>
    <property type="match status" value="1"/>
</dbReference>
<dbReference type="InterPro" id="IPR005950">
    <property type="entry name" value="ModA"/>
</dbReference>
<protein>
    <submittedName>
        <fullName evidence="4">Molybdate ABC transporter substrate-binding protein</fullName>
    </submittedName>
</protein>